<dbReference type="EMBL" id="CACSHJ010000089">
    <property type="protein sequence ID" value="CAA0384722.1"/>
    <property type="molecule type" value="Genomic_DNA"/>
</dbReference>
<dbReference type="PANTHER" id="PTHR11932">
    <property type="entry name" value="CULLIN"/>
    <property type="match status" value="1"/>
</dbReference>
<dbReference type="OrthoDB" id="1112791at2759"/>
<dbReference type="GO" id="GO:0031625">
    <property type="term" value="F:ubiquitin protein ligase binding"/>
    <property type="evidence" value="ECO:0007669"/>
    <property type="project" value="InterPro"/>
</dbReference>
<organism evidence="3 4">
    <name type="scientific">Arabidopsis thaliana</name>
    <name type="common">Mouse-ear cress</name>
    <dbReference type="NCBI Taxonomy" id="3702"/>
    <lineage>
        <taxon>Eukaryota</taxon>
        <taxon>Viridiplantae</taxon>
        <taxon>Streptophyta</taxon>
        <taxon>Embryophyta</taxon>
        <taxon>Tracheophyta</taxon>
        <taxon>Spermatophyta</taxon>
        <taxon>Magnoliopsida</taxon>
        <taxon>eudicotyledons</taxon>
        <taxon>Gunneridae</taxon>
        <taxon>Pentapetalae</taxon>
        <taxon>rosids</taxon>
        <taxon>malvids</taxon>
        <taxon>Brassicales</taxon>
        <taxon>Brassicaceae</taxon>
        <taxon>Camelineae</taxon>
        <taxon>Arabidopsis</taxon>
    </lineage>
</organism>
<dbReference type="AlphaFoldDB" id="A0A5S9XIL6"/>
<sequence>MKTTPALRIFKPIIPHRPKPDSRIYLDDAWTMLKSAIRAIFLDEPQDFACSGLFNAVNKAWCEKSSGEALYKLILEECEIYISAAIQSLELQCDMDPSVFLSLLEKCWLDFRGKLQFLCSIAGGEGQTIGSHSLWDLGSELFPKHLFSAQKVCDKLLSIILQLIRDQRSFMSVDMTQLKNTTRPVMSVHMTQLNNLRGLFYGQSLYKSPFFKKPFIDCAVEFYSAEAMQFKEQSDIPLYLKRVEYMWREEKKNCRHGLYFFKEFEESLMEAVERILLKDHVSVILEKGFVKFMDERSHDDLSWMYYMFSEADLLGHLNDALNSYIRQTGQKILKEDSLSLEELKNSVDKICLTCFSEDASLEKTAKQCFKDLGLAWEEQKQSLLTLTMIGKIPQFG</sequence>
<dbReference type="Gene3D" id="1.20.1310.10">
    <property type="entry name" value="Cullin Repeats"/>
    <property type="match status" value="3"/>
</dbReference>
<comment type="similarity">
    <text evidence="1">Belongs to the cullin family.</text>
</comment>
<dbReference type="InterPro" id="IPR016159">
    <property type="entry name" value="Cullin_repeat-like_dom_sf"/>
</dbReference>
<proteinExistence type="inferred from homology"/>
<evidence type="ECO:0000313" key="3">
    <source>
        <dbReference type="EMBL" id="CAA0384722.1"/>
    </source>
</evidence>
<name>A0A5S9XIL6_ARATH</name>
<dbReference type="InterPro" id="IPR001373">
    <property type="entry name" value="Cullin_N"/>
</dbReference>
<accession>A0A5S9XIL6</accession>
<dbReference type="InterPro" id="IPR045093">
    <property type="entry name" value="Cullin"/>
</dbReference>
<dbReference type="ExpressionAtlas" id="A0A5S9XIL6">
    <property type="expression patterns" value="baseline and differential"/>
</dbReference>
<dbReference type="GO" id="GO:0006511">
    <property type="term" value="P:ubiquitin-dependent protein catabolic process"/>
    <property type="evidence" value="ECO:0007669"/>
    <property type="project" value="InterPro"/>
</dbReference>
<protein>
    <recommendedName>
        <fullName evidence="2">Cullin N-terminal domain-containing protein</fullName>
    </recommendedName>
</protein>
<evidence type="ECO:0000256" key="1">
    <source>
        <dbReference type="ARBA" id="ARBA00006019"/>
    </source>
</evidence>
<dbReference type="Proteomes" id="UP000434276">
    <property type="component" value="Unassembled WGS sequence"/>
</dbReference>
<evidence type="ECO:0000259" key="2">
    <source>
        <dbReference type="Pfam" id="PF00888"/>
    </source>
</evidence>
<dbReference type="SUPFAM" id="SSF74788">
    <property type="entry name" value="Cullin repeat-like"/>
    <property type="match status" value="1"/>
</dbReference>
<gene>
    <name evidence="3" type="ORF">C24_LOCUS14903</name>
</gene>
<evidence type="ECO:0000313" key="4">
    <source>
        <dbReference type="Proteomes" id="UP000434276"/>
    </source>
</evidence>
<feature type="domain" description="Cullin N-terminal" evidence="2">
    <location>
        <begin position="30"/>
        <end position="371"/>
    </location>
</feature>
<dbReference type="Pfam" id="PF00888">
    <property type="entry name" value="Cullin"/>
    <property type="match status" value="1"/>
</dbReference>
<reference evidence="3 4" key="1">
    <citation type="submission" date="2019-12" db="EMBL/GenBank/DDBJ databases">
        <authorList>
            <person name="Jiao W.-B."/>
            <person name="Schneeberger K."/>
        </authorList>
    </citation>
    <scope>NUCLEOTIDE SEQUENCE [LARGE SCALE GENOMIC DNA]</scope>
    <source>
        <strain evidence="4">cv. C24</strain>
    </source>
</reference>